<dbReference type="EMBL" id="LQNT01000011">
    <property type="protein sequence ID" value="KZE37318.1"/>
    <property type="molecule type" value="Genomic_DNA"/>
</dbReference>
<proteinExistence type="predicted"/>
<feature type="transmembrane region" description="Helical" evidence="1">
    <location>
        <begin position="63"/>
        <end position="84"/>
    </location>
</feature>
<gene>
    <name evidence="2" type="ORF">AV656_12170</name>
</gene>
<dbReference type="AlphaFoldDB" id="A0A161RH23"/>
<keyword evidence="1" id="KW-1133">Transmembrane helix</keyword>
<feature type="transmembrane region" description="Helical" evidence="1">
    <location>
        <begin position="36"/>
        <end position="57"/>
    </location>
</feature>
<reference evidence="2 3" key="1">
    <citation type="submission" date="2016-01" db="EMBL/GenBank/DDBJ databases">
        <title>Whole genome sequencing of Bhargavaea cecembensis T14.</title>
        <authorList>
            <person name="Hong K.W."/>
        </authorList>
    </citation>
    <scope>NUCLEOTIDE SEQUENCE [LARGE SCALE GENOMIC DNA]</scope>
    <source>
        <strain evidence="2 3">T14</strain>
    </source>
</reference>
<dbReference type="RefSeq" id="WP_063182455.1">
    <property type="nucleotide sequence ID" value="NZ_LQNT01000011.1"/>
</dbReference>
<evidence type="ECO:0000313" key="2">
    <source>
        <dbReference type="EMBL" id="KZE37318.1"/>
    </source>
</evidence>
<evidence type="ECO:0000313" key="3">
    <source>
        <dbReference type="Proteomes" id="UP000076490"/>
    </source>
</evidence>
<keyword evidence="1" id="KW-0472">Membrane</keyword>
<comment type="caution">
    <text evidence="2">The sequence shown here is derived from an EMBL/GenBank/DDBJ whole genome shotgun (WGS) entry which is preliminary data.</text>
</comment>
<protein>
    <submittedName>
        <fullName evidence="2">Uncharacterized protein</fullName>
    </submittedName>
</protein>
<dbReference type="Proteomes" id="UP000076490">
    <property type="component" value="Unassembled WGS sequence"/>
</dbReference>
<name>A0A161RH23_9BACL</name>
<dbReference type="OrthoDB" id="2629631at2"/>
<feature type="transmembrane region" description="Helical" evidence="1">
    <location>
        <begin position="6"/>
        <end position="24"/>
    </location>
</feature>
<organism evidence="2 3">
    <name type="scientific">Bhargavaea cecembensis</name>
    <dbReference type="NCBI Taxonomy" id="394098"/>
    <lineage>
        <taxon>Bacteria</taxon>
        <taxon>Bacillati</taxon>
        <taxon>Bacillota</taxon>
        <taxon>Bacilli</taxon>
        <taxon>Bacillales</taxon>
        <taxon>Caryophanaceae</taxon>
        <taxon>Bhargavaea</taxon>
    </lineage>
</organism>
<feature type="transmembrane region" description="Helical" evidence="1">
    <location>
        <begin position="116"/>
        <end position="136"/>
    </location>
</feature>
<sequence length="139" mass="15229">MRELSFVLILYINLVMFALLYVYVHRYRKLVGFHLGMNIAMALGGLVALSTGIFLIFQYPFHFTAITMVATLGGMGAGALFGALFDYQTMLTGLVNGLMMGMMAPMLGAILTDPIFFTVVLEVFIFLIIGVLSAAVKRS</sequence>
<keyword evidence="1" id="KW-0812">Transmembrane</keyword>
<feature type="transmembrane region" description="Helical" evidence="1">
    <location>
        <begin position="91"/>
        <end position="110"/>
    </location>
</feature>
<accession>A0A161RH23</accession>
<evidence type="ECO:0000256" key="1">
    <source>
        <dbReference type="SAM" id="Phobius"/>
    </source>
</evidence>